<organism evidence="2 3">
    <name type="scientific">Phnomibacter ginsenosidimutans</name>
    <dbReference type="NCBI Taxonomy" id="2676868"/>
    <lineage>
        <taxon>Bacteria</taxon>
        <taxon>Pseudomonadati</taxon>
        <taxon>Bacteroidota</taxon>
        <taxon>Chitinophagia</taxon>
        <taxon>Chitinophagales</taxon>
        <taxon>Chitinophagaceae</taxon>
        <taxon>Phnomibacter</taxon>
    </lineage>
</organism>
<accession>A0A6I6G8C9</accession>
<sequence>MVTVAEHQALLAECDQWRNQLRQAKENINHLRSELYTAAAGKTDHDYLKEVEHYHNQFHIQLINVHDVKHAIKHHVADAEHHPNFGHKIPHHNLELQVKQLLADIDQLTNDFHRFIGETA</sequence>
<evidence type="ECO:0000256" key="1">
    <source>
        <dbReference type="SAM" id="Coils"/>
    </source>
</evidence>
<dbReference type="AlphaFoldDB" id="A0A6I6G8C9"/>
<protein>
    <submittedName>
        <fullName evidence="2">Uncharacterized protein</fullName>
    </submittedName>
</protein>
<name>A0A6I6G8C9_9BACT</name>
<dbReference type="KEGG" id="fls:GLV81_13465"/>
<dbReference type="RefSeq" id="WP_157479329.1">
    <property type="nucleotide sequence ID" value="NZ_CP046566.1"/>
</dbReference>
<dbReference type="Proteomes" id="UP000426027">
    <property type="component" value="Chromosome"/>
</dbReference>
<evidence type="ECO:0000313" key="2">
    <source>
        <dbReference type="EMBL" id="QGW28976.1"/>
    </source>
</evidence>
<keyword evidence="3" id="KW-1185">Reference proteome</keyword>
<proteinExistence type="predicted"/>
<evidence type="ECO:0000313" key="3">
    <source>
        <dbReference type="Proteomes" id="UP000426027"/>
    </source>
</evidence>
<reference evidence="2 3" key="1">
    <citation type="submission" date="2019-11" db="EMBL/GenBank/DDBJ databases">
        <authorList>
            <person name="Im W.T."/>
        </authorList>
    </citation>
    <scope>NUCLEOTIDE SEQUENCE [LARGE SCALE GENOMIC DNA]</scope>
    <source>
        <strain evidence="2 3">SB-02</strain>
    </source>
</reference>
<keyword evidence="1" id="KW-0175">Coiled coil</keyword>
<gene>
    <name evidence="2" type="ORF">GLV81_13465</name>
</gene>
<dbReference type="EMBL" id="CP046566">
    <property type="protein sequence ID" value="QGW28976.1"/>
    <property type="molecule type" value="Genomic_DNA"/>
</dbReference>
<feature type="coiled-coil region" evidence="1">
    <location>
        <begin position="7"/>
        <end position="34"/>
    </location>
</feature>